<organism evidence="1 2">
    <name type="scientific">Clostridium acidisoli DSM 12555</name>
    <dbReference type="NCBI Taxonomy" id="1121291"/>
    <lineage>
        <taxon>Bacteria</taxon>
        <taxon>Bacillati</taxon>
        <taxon>Bacillota</taxon>
        <taxon>Clostridia</taxon>
        <taxon>Eubacteriales</taxon>
        <taxon>Clostridiaceae</taxon>
        <taxon>Clostridium</taxon>
    </lineage>
</organism>
<dbReference type="AlphaFoldDB" id="A0A1W1X4H9"/>
<evidence type="ECO:0000313" key="1">
    <source>
        <dbReference type="EMBL" id="SMC18806.1"/>
    </source>
</evidence>
<reference evidence="1 2" key="1">
    <citation type="submission" date="2017-04" db="EMBL/GenBank/DDBJ databases">
        <authorList>
            <person name="Afonso C.L."/>
            <person name="Miller P.J."/>
            <person name="Scott M.A."/>
            <person name="Spackman E."/>
            <person name="Goraichik I."/>
            <person name="Dimitrov K.M."/>
            <person name="Suarez D.L."/>
            <person name="Swayne D.E."/>
        </authorList>
    </citation>
    <scope>NUCLEOTIDE SEQUENCE [LARGE SCALE GENOMIC DNA]</scope>
    <source>
        <strain evidence="1 2">DSM 12555</strain>
    </source>
</reference>
<sequence>MNDNISNMPIGNLFSERQFLIVTKSNGANYYDKVLVPFAEYILNNEDTSDYKRVDSELTKKLCKYYKTKETLEESHKIFWKNASSIPRILPIIYFDKIDGREYIRITDIGKKHYCGEITCKEFLFLWILRFQGSEYSNKGVLSKSEKSIINACNYSPYRKLIENRIVKPGILALDVLKRVKEKGVHKITDKQFRHARKLSNQENENAVNEIVEIIIHSEANDTSQENQIFNVLEYLGLCRVTSYETNNYKYEITGLGEEVINKMKTLPFTYYHKHNTTIDFINYYGGLPNQFEEEIMEHYRMNGGNFDE</sequence>
<name>A0A1W1X4H9_9CLOT</name>
<dbReference type="STRING" id="1121291.SAMN02745134_00668"/>
<dbReference type="RefSeq" id="WP_084113843.1">
    <property type="nucleotide sequence ID" value="NZ_FWXH01000002.1"/>
</dbReference>
<dbReference type="Proteomes" id="UP000192468">
    <property type="component" value="Unassembled WGS sequence"/>
</dbReference>
<accession>A0A1W1X4H9</accession>
<dbReference type="OrthoDB" id="9818476at2"/>
<dbReference type="EMBL" id="FWXH01000002">
    <property type="protein sequence ID" value="SMC18806.1"/>
    <property type="molecule type" value="Genomic_DNA"/>
</dbReference>
<evidence type="ECO:0000313" key="2">
    <source>
        <dbReference type="Proteomes" id="UP000192468"/>
    </source>
</evidence>
<keyword evidence="2" id="KW-1185">Reference proteome</keyword>
<protein>
    <submittedName>
        <fullName evidence="1">Uncharacterized protein</fullName>
    </submittedName>
</protein>
<gene>
    <name evidence="1" type="ORF">SAMN02745134_00668</name>
</gene>
<proteinExistence type="predicted"/>